<sequence>MTQSAKKIENLDSTKKNVTETVLQLNSNPALKRLASVINMRNNEEGFVNYSRMHHRHNRS</sequence>
<reference evidence="1 2" key="1">
    <citation type="submission" date="2019-10" db="EMBL/GenBank/DDBJ databases">
        <title>Description of Paenibacillus pedi sp. nov.</title>
        <authorList>
            <person name="Carlier A."/>
            <person name="Qi S."/>
        </authorList>
    </citation>
    <scope>NUCLEOTIDE SEQUENCE [LARGE SCALE GENOMIC DNA]</scope>
    <source>
        <strain evidence="1 2">LMG 31457</strain>
    </source>
</reference>
<evidence type="ECO:0000313" key="1">
    <source>
        <dbReference type="EMBL" id="NOU99484.1"/>
    </source>
</evidence>
<evidence type="ECO:0000313" key="2">
    <source>
        <dbReference type="Proteomes" id="UP000618579"/>
    </source>
</evidence>
<protein>
    <submittedName>
        <fullName evidence="1">Uncharacterized protein</fullName>
    </submittedName>
</protein>
<dbReference type="Proteomes" id="UP000618579">
    <property type="component" value="Unassembled WGS sequence"/>
</dbReference>
<comment type="caution">
    <text evidence="1">The sequence shown here is derived from an EMBL/GenBank/DDBJ whole genome shotgun (WGS) entry which is preliminary data.</text>
</comment>
<dbReference type="RefSeq" id="WP_171682364.1">
    <property type="nucleotide sequence ID" value="NZ_WHNZ01000013.1"/>
</dbReference>
<accession>A0ABX1ZHB6</accession>
<proteinExistence type="predicted"/>
<name>A0ABX1ZHB6_9BACL</name>
<dbReference type="EMBL" id="WHNZ01000013">
    <property type="protein sequence ID" value="NOU99484.1"/>
    <property type="molecule type" value="Genomic_DNA"/>
</dbReference>
<gene>
    <name evidence="1" type="ORF">GC097_05515</name>
</gene>
<organism evidence="1 2">
    <name type="scientific">Paenibacillus planticolens</name>
    <dbReference type="NCBI Taxonomy" id="2654976"/>
    <lineage>
        <taxon>Bacteria</taxon>
        <taxon>Bacillati</taxon>
        <taxon>Bacillota</taxon>
        <taxon>Bacilli</taxon>
        <taxon>Bacillales</taxon>
        <taxon>Paenibacillaceae</taxon>
        <taxon>Paenibacillus</taxon>
    </lineage>
</organism>
<keyword evidence="2" id="KW-1185">Reference proteome</keyword>